<dbReference type="Pfam" id="PF13365">
    <property type="entry name" value="Trypsin_2"/>
    <property type="match status" value="1"/>
</dbReference>
<dbReference type="GO" id="GO:0004252">
    <property type="term" value="F:serine-type endopeptidase activity"/>
    <property type="evidence" value="ECO:0007669"/>
    <property type="project" value="InterPro"/>
</dbReference>
<dbReference type="Gene3D" id="2.40.10.10">
    <property type="entry name" value="Trypsin-like serine proteases"/>
    <property type="match status" value="2"/>
</dbReference>
<dbReference type="GO" id="GO:0006508">
    <property type="term" value="P:proteolysis"/>
    <property type="evidence" value="ECO:0007669"/>
    <property type="project" value="UniProtKB-KW"/>
</dbReference>
<evidence type="ECO:0000256" key="3">
    <source>
        <dbReference type="ARBA" id="ARBA00022801"/>
    </source>
</evidence>
<sequence length="433" mass="47756">MKRSILFIFLLILGSFLFDVALSGLSTVQAQPAANQKILKLFDDLQDVIISVSNTIKPAVVHIEVVQKSGQIKYKSLASGLVVDERGYILTNEHLVDKAQSITVTLPSKIEYTGEIIGTDKQTDLAVIKIITDENLFVPKLGNSDEVKVGVPHLPVENPLINDFIQTDAAIDPGSSGGPLVNLKGEVIGINSIGLGRGQGFTIPINTANEVKDKLLTTGTIDRGWIGIAIQPLSRDYAKYYKEPDMEGVLISDIIPDSPAEKAGLLPGDVIVEYMGEKVTAEKEEDLNKFQFLVSQTKVGEPAQIKIVRYGTPMTIQIEIASQPKVKADEYETDFGFTVKEITDAIYRLYMLDDKEGVLVSFVEVGGAASTAKLHEDDIIKKVGEFEIKNLDDFKESFKQVKDEKQIMLTVKRGKSKRFVLLLPEEEKKEETE</sequence>
<evidence type="ECO:0000256" key="2">
    <source>
        <dbReference type="ARBA" id="ARBA00022670"/>
    </source>
</evidence>
<reference evidence="5 6" key="1">
    <citation type="journal article" date="2015" name="Microbiome">
        <title>Genomic resolution of linkages in carbon, nitrogen, and sulfur cycling among widespread estuary sediment bacteria.</title>
        <authorList>
            <person name="Baker B.J."/>
            <person name="Lazar C.S."/>
            <person name="Teske A.P."/>
            <person name="Dick G.J."/>
        </authorList>
    </citation>
    <scope>NUCLEOTIDE SEQUENCE [LARGE SCALE GENOMIC DNA]</scope>
    <source>
        <strain evidence="5">DG_54_3</strain>
    </source>
</reference>
<comment type="caution">
    <text evidence="5">The sequence shown here is derived from an EMBL/GenBank/DDBJ whole genome shotgun (WGS) entry which is preliminary data.</text>
</comment>
<proteinExistence type="inferred from homology"/>
<dbReference type="InterPro" id="IPR036034">
    <property type="entry name" value="PDZ_sf"/>
</dbReference>
<dbReference type="InterPro" id="IPR009003">
    <property type="entry name" value="Peptidase_S1_PA"/>
</dbReference>
<dbReference type="Pfam" id="PF00089">
    <property type="entry name" value="Trypsin"/>
    <property type="match status" value="1"/>
</dbReference>
<dbReference type="PANTHER" id="PTHR22939">
    <property type="entry name" value="SERINE PROTEASE FAMILY S1C HTRA-RELATED"/>
    <property type="match status" value="1"/>
</dbReference>
<dbReference type="Gene3D" id="2.30.42.10">
    <property type="match status" value="2"/>
</dbReference>
<dbReference type="SUPFAM" id="SSF50494">
    <property type="entry name" value="Trypsin-like serine proteases"/>
    <property type="match status" value="1"/>
</dbReference>
<evidence type="ECO:0000259" key="4">
    <source>
        <dbReference type="PROSITE" id="PS50106"/>
    </source>
</evidence>
<dbReference type="InterPro" id="IPR001254">
    <property type="entry name" value="Trypsin_dom"/>
</dbReference>
<dbReference type="AlphaFoldDB" id="A0A0S7XJT5"/>
<accession>A0A0S7XJT5</accession>
<dbReference type="Pfam" id="PF00595">
    <property type="entry name" value="PDZ"/>
    <property type="match status" value="1"/>
</dbReference>
<dbReference type="SMART" id="SM00228">
    <property type="entry name" value="PDZ"/>
    <property type="match status" value="2"/>
</dbReference>
<dbReference type="PROSITE" id="PS50106">
    <property type="entry name" value="PDZ"/>
    <property type="match status" value="1"/>
</dbReference>
<evidence type="ECO:0000313" key="6">
    <source>
        <dbReference type="Proteomes" id="UP000051861"/>
    </source>
</evidence>
<keyword evidence="2" id="KW-0645">Protease</keyword>
<dbReference type="PANTHER" id="PTHR22939:SF129">
    <property type="entry name" value="SERINE PROTEASE HTRA2, MITOCHONDRIAL"/>
    <property type="match status" value="1"/>
</dbReference>
<dbReference type="EMBL" id="LIZX01000260">
    <property type="protein sequence ID" value="KPJ62682.1"/>
    <property type="molecule type" value="Genomic_DNA"/>
</dbReference>
<dbReference type="InterPro" id="IPR001940">
    <property type="entry name" value="Peptidase_S1C"/>
</dbReference>
<dbReference type="InterPro" id="IPR001478">
    <property type="entry name" value="PDZ"/>
</dbReference>
<evidence type="ECO:0000313" key="5">
    <source>
        <dbReference type="EMBL" id="KPJ62682.1"/>
    </source>
</evidence>
<dbReference type="Pfam" id="PF17820">
    <property type="entry name" value="PDZ_6"/>
    <property type="match status" value="1"/>
</dbReference>
<dbReference type="PRINTS" id="PR00834">
    <property type="entry name" value="PROTEASES2C"/>
</dbReference>
<gene>
    <name evidence="5" type="ORF">AMJ44_15325</name>
</gene>
<protein>
    <recommendedName>
        <fullName evidence="4">PDZ domain-containing protein</fullName>
    </recommendedName>
</protein>
<keyword evidence="3" id="KW-0378">Hydrolase</keyword>
<feature type="domain" description="PDZ" evidence="4">
    <location>
        <begin position="215"/>
        <end position="279"/>
    </location>
</feature>
<dbReference type="Proteomes" id="UP000051861">
    <property type="component" value="Unassembled WGS sequence"/>
</dbReference>
<dbReference type="InterPro" id="IPR041489">
    <property type="entry name" value="PDZ_6"/>
</dbReference>
<dbReference type="PATRIC" id="fig|1703775.3.peg.2959"/>
<dbReference type="InterPro" id="IPR043504">
    <property type="entry name" value="Peptidase_S1_PA_chymotrypsin"/>
</dbReference>
<dbReference type="SUPFAM" id="SSF50156">
    <property type="entry name" value="PDZ domain-like"/>
    <property type="match status" value="2"/>
</dbReference>
<evidence type="ECO:0000256" key="1">
    <source>
        <dbReference type="ARBA" id="ARBA00010541"/>
    </source>
</evidence>
<organism evidence="5 6">
    <name type="scientific">candidate division WOR-1 bacterium DG_54_3</name>
    <dbReference type="NCBI Taxonomy" id="1703775"/>
    <lineage>
        <taxon>Bacteria</taxon>
        <taxon>Bacillati</taxon>
        <taxon>Saganbacteria</taxon>
    </lineage>
</organism>
<name>A0A0S7XJT5_UNCSA</name>
<comment type="similarity">
    <text evidence="1">Belongs to the peptidase S1C family.</text>
</comment>